<evidence type="ECO:0000313" key="3">
    <source>
        <dbReference type="Proteomes" id="UP000440367"/>
    </source>
</evidence>
<evidence type="ECO:0000313" key="2">
    <source>
        <dbReference type="EMBL" id="KAE9171180.1"/>
    </source>
</evidence>
<reference evidence="2 3" key="1">
    <citation type="submission" date="2018-08" db="EMBL/GenBank/DDBJ databases">
        <title>Genomic investigation of the strawberry pathogen Phytophthora fragariae indicates pathogenicity is determined by transcriptional variation in three key races.</title>
        <authorList>
            <person name="Adams T.M."/>
            <person name="Armitage A.D."/>
            <person name="Sobczyk M.K."/>
            <person name="Bates H.J."/>
            <person name="Dunwell J.M."/>
            <person name="Nellist C.F."/>
            <person name="Harrison R.J."/>
        </authorList>
    </citation>
    <scope>NUCLEOTIDE SEQUENCE [LARGE SCALE GENOMIC DNA]</scope>
    <source>
        <strain evidence="2 3">BC-1</strain>
    </source>
</reference>
<evidence type="ECO:0000256" key="1">
    <source>
        <dbReference type="SAM" id="MobiDB-lite"/>
    </source>
</evidence>
<name>A0A6A3VPQ4_9STRA</name>
<dbReference type="AlphaFoldDB" id="A0A6A3VPQ4"/>
<feature type="compositionally biased region" description="Basic and acidic residues" evidence="1">
    <location>
        <begin position="46"/>
        <end position="56"/>
    </location>
</feature>
<feature type="region of interest" description="Disordered" evidence="1">
    <location>
        <begin position="72"/>
        <end position="91"/>
    </location>
</feature>
<accession>A0A6A3VPQ4</accession>
<protein>
    <submittedName>
        <fullName evidence="2">Uncharacterized protein</fullName>
    </submittedName>
</protein>
<feature type="compositionally biased region" description="Basic and acidic residues" evidence="1">
    <location>
        <begin position="1"/>
        <end position="17"/>
    </location>
</feature>
<feature type="compositionally biased region" description="Low complexity" evidence="1">
    <location>
        <begin position="79"/>
        <end position="91"/>
    </location>
</feature>
<dbReference type="Proteomes" id="UP000440367">
    <property type="component" value="Unassembled WGS sequence"/>
</dbReference>
<feature type="region of interest" description="Disordered" evidence="1">
    <location>
        <begin position="1"/>
        <end position="56"/>
    </location>
</feature>
<comment type="caution">
    <text evidence="2">The sequence shown here is derived from an EMBL/GenBank/DDBJ whole genome shotgun (WGS) entry which is preliminary data.</text>
</comment>
<organism evidence="2 3">
    <name type="scientific">Phytophthora fragariae</name>
    <dbReference type="NCBI Taxonomy" id="53985"/>
    <lineage>
        <taxon>Eukaryota</taxon>
        <taxon>Sar</taxon>
        <taxon>Stramenopiles</taxon>
        <taxon>Oomycota</taxon>
        <taxon>Peronosporomycetes</taxon>
        <taxon>Peronosporales</taxon>
        <taxon>Peronosporaceae</taxon>
        <taxon>Phytophthora</taxon>
    </lineage>
</organism>
<dbReference type="EMBL" id="QXGD01004331">
    <property type="protein sequence ID" value="KAE9171180.1"/>
    <property type="molecule type" value="Genomic_DNA"/>
</dbReference>
<sequence>MRVISSRKEVEDLRAHDPVVVTPKRADDPSSTLPMPHQGCRAHAGGHGDHCGDRLQQPDDLALQAIGLVPAGWEGPYKTTTTNANTTCKYR</sequence>
<gene>
    <name evidence="2" type="ORF">PF002_g29892</name>
</gene>
<proteinExistence type="predicted"/>